<keyword evidence="3" id="KW-0274">FAD</keyword>
<keyword evidence="5" id="KW-0732">Signal</keyword>
<dbReference type="OrthoDB" id="2151789at2759"/>
<dbReference type="AlphaFoldDB" id="A0A6A7B5G3"/>
<dbReference type="InterPro" id="IPR016169">
    <property type="entry name" value="FAD-bd_PCMH_sub2"/>
</dbReference>
<dbReference type="Gene3D" id="3.40.462.20">
    <property type="match status" value="1"/>
</dbReference>
<keyword evidence="4" id="KW-0560">Oxidoreductase</keyword>
<evidence type="ECO:0000313" key="8">
    <source>
        <dbReference type="Proteomes" id="UP000799423"/>
    </source>
</evidence>
<dbReference type="Pfam" id="PF08031">
    <property type="entry name" value="BBE"/>
    <property type="match status" value="1"/>
</dbReference>
<evidence type="ECO:0000256" key="3">
    <source>
        <dbReference type="ARBA" id="ARBA00022827"/>
    </source>
</evidence>
<keyword evidence="2" id="KW-0285">Flavoprotein</keyword>
<dbReference type="Gene3D" id="3.30.465.10">
    <property type="match status" value="1"/>
</dbReference>
<reference evidence="7" key="1">
    <citation type="submission" date="2020-01" db="EMBL/GenBank/DDBJ databases">
        <authorList>
            <consortium name="DOE Joint Genome Institute"/>
            <person name="Haridas S."/>
            <person name="Albert R."/>
            <person name="Binder M."/>
            <person name="Bloem J."/>
            <person name="Labutti K."/>
            <person name="Salamov A."/>
            <person name="Andreopoulos B."/>
            <person name="Baker S.E."/>
            <person name="Barry K."/>
            <person name="Bills G."/>
            <person name="Bluhm B.H."/>
            <person name="Cannon C."/>
            <person name="Castanera R."/>
            <person name="Culley D.E."/>
            <person name="Daum C."/>
            <person name="Ezra D."/>
            <person name="Gonzalez J.B."/>
            <person name="Henrissat B."/>
            <person name="Kuo A."/>
            <person name="Liang C."/>
            <person name="Lipzen A."/>
            <person name="Lutzoni F."/>
            <person name="Magnuson J."/>
            <person name="Mondo S."/>
            <person name="Nolan M."/>
            <person name="Ohm R."/>
            <person name="Pangilinan J."/>
            <person name="Park H.-J."/>
            <person name="Ramirez L."/>
            <person name="Alfaro M."/>
            <person name="Sun H."/>
            <person name="Tritt A."/>
            <person name="Yoshinaga Y."/>
            <person name="Zwiers L.-H."/>
            <person name="Turgeon B.G."/>
            <person name="Goodwin S.B."/>
            <person name="Spatafora J.W."/>
            <person name="Crous P.W."/>
            <person name="Grigoriev I.V."/>
        </authorList>
    </citation>
    <scope>NUCLEOTIDE SEQUENCE</scope>
    <source>
        <strain evidence="7">IPT5</strain>
    </source>
</reference>
<comment type="similarity">
    <text evidence="1">Belongs to the oxygen-dependent FAD-linked oxidoreductase family.</text>
</comment>
<gene>
    <name evidence="7" type="ORF">T440DRAFT_499748</name>
</gene>
<keyword evidence="8" id="KW-1185">Reference proteome</keyword>
<evidence type="ECO:0000256" key="1">
    <source>
        <dbReference type="ARBA" id="ARBA00005466"/>
    </source>
</evidence>
<dbReference type="InterPro" id="IPR016166">
    <property type="entry name" value="FAD-bd_PCMH"/>
</dbReference>
<dbReference type="InterPro" id="IPR012951">
    <property type="entry name" value="BBE"/>
</dbReference>
<dbReference type="GO" id="GO:0071949">
    <property type="term" value="F:FAD binding"/>
    <property type="evidence" value="ECO:0007669"/>
    <property type="project" value="InterPro"/>
</dbReference>
<evidence type="ECO:0000259" key="6">
    <source>
        <dbReference type="PROSITE" id="PS51387"/>
    </source>
</evidence>
<sequence>MRAVCVAPAMGLLLGVSAQSGAVFESPDFDVGAALLEIGVDVSSLPVPFPQSNATALNEHSVATSCSLACTSLDILFGSDSDKVFSQNSSAYDAFTGAYWSAQQAALNPSCVFKPAQTLDVSTVVLIARLYQCPFAVKGGGHAAWAGASSIEDGITISLENFTHADVAADHQTVDIGPGLRWVDVYTAVEKKGLSVVGGRMAPVGVPGLILGGGISHFATKRGWACDNVESYELVTASGLAINVSAKTFADLYWALRGGGNNFGVVTNFKLVAFPLGDMWGGQRVYLESSFPDVLNAIYDFTITGSAEDEDAAQIVTFASAPGIGKVAFANLHYAKPITNASVFSSWNNITAIDDTTGLRPMSGMSDLLNQGAPAPGAYQTWWGISLKMDRILIQFIVNIFYAQEATISDVEKILLIMAIQPITQGALNTMQKNGGNALGLDPENGPYFILNFNAAWNKAEDEQRFHQVISNIITLIKAEARRTGLDNDFVYLNYASEYQDPIGSYGEKNKQRLREVAKKYDPKQVFQYLQPGGFKVVKGAPKTDLP</sequence>
<feature type="chain" id="PRO_5025499096" evidence="5">
    <location>
        <begin position="19"/>
        <end position="547"/>
    </location>
</feature>
<feature type="signal peptide" evidence="5">
    <location>
        <begin position="1"/>
        <end position="18"/>
    </location>
</feature>
<dbReference type="GO" id="GO:0016491">
    <property type="term" value="F:oxidoreductase activity"/>
    <property type="evidence" value="ECO:0007669"/>
    <property type="project" value="UniProtKB-KW"/>
</dbReference>
<dbReference type="InterPro" id="IPR006094">
    <property type="entry name" value="Oxid_FAD_bind_N"/>
</dbReference>
<dbReference type="PANTHER" id="PTHR42973:SF34">
    <property type="entry name" value="FAD BINDING DOMAIN PROTEIN (AFU_ORTHOLOGUE AFUA_3G02770)"/>
    <property type="match status" value="1"/>
</dbReference>
<dbReference type="SUPFAM" id="SSF56176">
    <property type="entry name" value="FAD-binding/transporter-associated domain-like"/>
    <property type="match status" value="1"/>
</dbReference>
<protein>
    <submittedName>
        <fullName evidence="7">FAD-binding domain-containing protein</fullName>
    </submittedName>
</protein>
<proteinExistence type="inferred from homology"/>
<dbReference type="Pfam" id="PF01565">
    <property type="entry name" value="FAD_binding_4"/>
    <property type="match status" value="1"/>
</dbReference>
<name>A0A6A7B5G3_9PLEO</name>
<dbReference type="InterPro" id="IPR016167">
    <property type="entry name" value="FAD-bd_PCMH_sub1"/>
</dbReference>
<dbReference type="InterPro" id="IPR036318">
    <property type="entry name" value="FAD-bd_PCMH-like_sf"/>
</dbReference>
<evidence type="ECO:0000256" key="4">
    <source>
        <dbReference type="ARBA" id="ARBA00023002"/>
    </source>
</evidence>
<dbReference type="Proteomes" id="UP000799423">
    <property type="component" value="Unassembled WGS sequence"/>
</dbReference>
<feature type="domain" description="FAD-binding PCMH-type" evidence="6">
    <location>
        <begin position="105"/>
        <end position="276"/>
    </location>
</feature>
<dbReference type="EMBL" id="MU006311">
    <property type="protein sequence ID" value="KAF2849568.1"/>
    <property type="molecule type" value="Genomic_DNA"/>
</dbReference>
<accession>A0A6A7B5G3</accession>
<dbReference type="PANTHER" id="PTHR42973">
    <property type="entry name" value="BINDING OXIDOREDUCTASE, PUTATIVE (AFU_ORTHOLOGUE AFUA_1G17690)-RELATED"/>
    <property type="match status" value="1"/>
</dbReference>
<evidence type="ECO:0000256" key="5">
    <source>
        <dbReference type="SAM" id="SignalP"/>
    </source>
</evidence>
<dbReference type="Gene3D" id="3.30.43.10">
    <property type="entry name" value="Uridine Diphospho-n-acetylenolpyruvylglucosamine Reductase, domain 2"/>
    <property type="match status" value="1"/>
</dbReference>
<dbReference type="InterPro" id="IPR050416">
    <property type="entry name" value="FAD-linked_Oxidoreductase"/>
</dbReference>
<evidence type="ECO:0000313" key="7">
    <source>
        <dbReference type="EMBL" id="KAF2849568.1"/>
    </source>
</evidence>
<evidence type="ECO:0000256" key="2">
    <source>
        <dbReference type="ARBA" id="ARBA00022630"/>
    </source>
</evidence>
<dbReference type="PROSITE" id="PS51387">
    <property type="entry name" value="FAD_PCMH"/>
    <property type="match status" value="1"/>
</dbReference>
<organism evidence="7 8">
    <name type="scientific">Plenodomus tracheiphilus IPT5</name>
    <dbReference type="NCBI Taxonomy" id="1408161"/>
    <lineage>
        <taxon>Eukaryota</taxon>
        <taxon>Fungi</taxon>
        <taxon>Dikarya</taxon>
        <taxon>Ascomycota</taxon>
        <taxon>Pezizomycotina</taxon>
        <taxon>Dothideomycetes</taxon>
        <taxon>Pleosporomycetidae</taxon>
        <taxon>Pleosporales</taxon>
        <taxon>Pleosporineae</taxon>
        <taxon>Leptosphaeriaceae</taxon>
        <taxon>Plenodomus</taxon>
    </lineage>
</organism>